<dbReference type="EMBL" id="BNDW01000117">
    <property type="protein sequence ID" value="GHI27735.1"/>
    <property type="molecule type" value="Genomic_DNA"/>
</dbReference>
<evidence type="ECO:0000256" key="1">
    <source>
        <dbReference type="SAM" id="MobiDB-lite"/>
    </source>
</evidence>
<organism evidence="2 3">
    <name type="scientific">Streptomyces hydrogenans</name>
    <dbReference type="NCBI Taxonomy" id="1873719"/>
    <lineage>
        <taxon>Bacteria</taxon>
        <taxon>Bacillati</taxon>
        <taxon>Actinomycetota</taxon>
        <taxon>Actinomycetes</taxon>
        <taxon>Kitasatosporales</taxon>
        <taxon>Streptomycetaceae</taxon>
        <taxon>Streptomyces</taxon>
    </lineage>
</organism>
<evidence type="ECO:0000313" key="2">
    <source>
        <dbReference type="EMBL" id="GHI27735.1"/>
    </source>
</evidence>
<keyword evidence="3" id="KW-1185">Reference proteome</keyword>
<proteinExistence type="predicted"/>
<name>A0ABQ3PRT5_9ACTN</name>
<dbReference type="Proteomes" id="UP001052739">
    <property type="component" value="Unassembled WGS sequence"/>
</dbReference>
<sequence length="93" mass="10212">MTVLEQNDRPTARDCARTLTEVGRPGSARPGSARPDPARPGSRFVPRRWFRCCGRRDPDRVGKDLYAASRWATVQRAICSASLTPPGVSGTTR</sequence>
<reference evidence="2" key="1">
    <citation type="submission" date="2024-05" db="EMBL/GenBank/DDBJ databases">
        <title>Whole genome shotgun sequence of Streptomyces hydrogenans NBRC 13475.</title>
        <authorList>
            <person name="Komaki H."/>
            <person name="Tamura T."/>
        </authorList>
    </citation>
    <scope>NUCLEOTIDE SEQUENCE</scope>
    <source>
        <strain evidence="2">NBRC 13475</strain>
    </source>
</reference>
<feature type="compositionally biased region" description="Basic and acidic residues" evidence="1">
    <location>
        <begin position="1"/>
        <end position="16"/>
    </location>
</feature>
<comment type="caution">
    <text evidence="2">The sequence shown here is derived from an EMBL/GenBank/DDBJ whole genome shotgun (WGS) entry which is preliminary data.</text>
</comment>
<feature type="region of interest" description="Disordered" evidence="1">
    <location>
        <begin position="1"/>
        <end position="44"/>
    </location>
</feature>
<protein>
    <submittedName>
        <fullName evidence="2">Uncharacterized protein</fullName>
    </submittedName>
</protein>
<accession>A0ABQ3PRT5</accession>
<gene>
    <name evidence="2" type="ORF">Shyd_91060</name>
</gene>
<evidence type="ECO:0000313" key="3">
    <source>
        <dbReference type="Proteomes" id="UP001052739"/>
    </source>
</evidence>